<dbReference type="Pfam" id="PF02767">
    <property type="entry name" value="DNA_pol3_beta_2"/>
    <property type="match status" value="1"/>
</dbReference>
<evidence type="ECO:0000256" key="2">
    <source>
        <dbReference type="ARBA" id="ARBA00010752"/>
    </source>
</evidence>
<dbReference type="InterPro" id="IPR022637">
    <property type="entry name" value="DNA_polIII_beta_cen"/>
</dbReference>
<evidence type="ECO:0000313" key="13">
    <source>
        <dbReference type="EMBL" id="PIT92727.1"/>
    </source>
</evidence>
<reference evidence="14" key="1">
    <citation type="submission" date="2017-09" db="EMBL/GenBank/DDBJ databases">
        <title>Depth-based differentiation of microbial function through sediment-hosted aquifers and enrichment of novel symbionts in the deep terrestrial subsurface.</title>
        <authorList>
            <person name="Probst A.J."/>
            <person name="Ladd B."/>
            <person name="Jarett J.K."/>
            <person name="Geller-Mcgrath D.E."/>
            <person name="Sieber C.M.K."/>
            <person name="Emerson J.B."/>
            <person name="Anantharaman K."/>
            <person name="Thomas B.C."/>
            <person name="Malmstrom R."/>
            <person name="Stieglmeier M."/>
            <person name="Klingl A."/>
            <person name="Woyke T."/>
            <person name="Ryan C.M."/>
            <person name="Banfield J.F."/>
        </authorList>
    </citation>
    <scope>NUCLEOTIDE SEQUENCE [LARGE SCALE GENOMIC DNA]</scope>
</reference>
<protein>
    <recommendedName>
        <fullName evidence="9">Beta sliding clamp</fullName>
    </recommendedName>
</protein>
<dbReference type="EMBL" id="PFBA01000012">
    <property type="protein sequence ID" value="PIT92727.1"/>
    <property type="molecule type" value="Genomic_DNA"/>
</dbReference>
<gene>
    <name evidence="13" type="primary">dnaN</name>
    <name evidence="13" type="ORF">COU08_01005</name>
</gene>
<keyword evidence="3 9" id="KW-0963">Cytoplasm</keyword>
<feature type="domain" description="DNA polymerase III beta sliding clamp N-terminal" evidence="10">
    <location>
        <begin position="1"/>
        <end position="119"/>
    </location>
</feature>
<keyword evidence="6 9" id="KW-0235">DNA replication</keyword>
<evidence type="ECO:0000256" key="4">
    <source>
        <dbReference type="ARBA" id="ARBA00022679"/>
    </source>
</evidence>
<evidence type="ECO:0000256" key="5">
    <source>
        <dbReference type="ARBA" id="ARBA00022695"/>
    </source>
</evidence>
<dbReference type="GO" id="GO:0003677">
    <property type="term" value="F:DNA binding"/>
    <property type="evidence" value="ECO:0007669"/>
    <property type="project" value="UniProtKB-UniRule"/>
</dbReference>
<dbReference type="GO" id="GO:0003887">
    <property type="term" value="F:DNA-directed DNA polymerase activity"/>
    <property type="evidence" value="ECO:0007669"/>
    <property type="project" value="UniProtKB-UniRule"/>
</dbReference>
<dbReference type="GO" id="GO:0008408">
    <property type="term" value="F:3'-5' exonuclease activity"/>
    <property type="evidence" value="ECO:0007669"/>
    <property type="project" value="InterPro"/>
</dbReference>
<keyword evidence="5 9" id="KW-0548">Nucleotidyltransferase</keyword>
<dbReference type="InterPro" id="IPR001001">
    <property type="entry name" value="DNA_polIII_beta"/>
</dbReference>
<dbReference type="InterPro" id="IPR022635">
    <property type="entry name" value="DNA_polIII_beta_C"/>
</dbReference>
<evidence type="ECO:0000259" key="10">
    <source>
        <dbReference type="Pfam" id="PF00712"/>
    </source>
</evidence>
<evidence type="ECO:0000256" key="1">
    <source>
        <dbReference type="ARBA" id="ARBA00004496"/>
    </source>
</evidence>
<evidence type="ECO:0000313" key="14">
    <source>
        <dbReference type="Proteomes" id="UP000228635"/>
    </source>
</evidence>
<dbReference type="PANTHER" id="PTHR30478:SF0">
    <property type="entry name" value="BETA SLIDING CLAMP"/>
    <property type="match status" value="1"/>
</dbReference>
<dbReference type="Pfam" id="PF02768">
    <property type="entry name" value="DNA_pol3_beta_3"/>
    <property type="match status" value="1"/>
</dbReference>
<evidence type="ECO:0000256" key="7">
    <source>
        <dbReference type="ARBA" id="ARBA00022932"/>
    </source>
</evidence>
<evidence type="ECO:0000256" key="9">
    <source>
        <dbReference type="PIRNR" id="PIRNR000804"/>
    </source>
</evidence>
<dbReference type="Gene3D" id="3.10.150.10">
    <property type="entry name" value="DNA Polymerase III, subunit A, domain 2"/>
    <property type="match status" value="1"/>
</dbReference>
<dbReference type="NCBIfam" id="TIGR00663">
    <property type="entry name" value="dnan"/>
    <property type="match status" value="1"/>
</dbReference>
<proteinExistence type="inferred from homology"/>
<feature type="domain" description="DNA polymerase III beta sliding clamp C-terminal" evidence="12">
    <location>
        <begin position="250"/>
        <end position="370"/>
    </location>
</feature>
<keyword evidence="8" id="KW-0238">DNA-binding</keyword>
<evidence type="ECO:0000256" key="6">
    <source>
        <dbReference type="ARBA" id="ARBA00022705"/>
    </source>
</evidence>
<keyword evidence="4 9" id="KW-0808">Transferase</keyword>
<feature type="domain" description="DNA polymerase III beta sliding clamp central" evidence="11">
    <location>
        <begin position="133"/>
        <end position="246"/>
    </location>
</feature>
<dbReference type="InterPro" id="IPR046938">
    <property type="entry name" value="DNA_clamp_sf"/>
</dbReference>
<dbReference type="SUPFAM" id="SSF55979">
    <property type="entry name" value="DNA clamp"/>
    <property type="match status" value="3"/>
</dbReference>
<comment type="subcellular location">
    <subcellularLocation>
        <location evidence="1 9">Cytoplasm</location>
    </subcellularLocation>
</comment>
<evidence type="ECO:0000259" key="11">
    <source>
        <dbReference type="Pfam" id="PF02767"/>
    </source>
</evidence>
<dbReference type="CDD" id="cd00140">
    <property type="entry name" value="beta_clamp"/>
    <property type="match status" value="1"/>
</dbReference>
<comment type="function">
    <text evidence="9">Confers DNA tethering and processivity to DNA polymerases and other proteins. Acts as a clamp, forming a ring around DNA (a reaction catalyzed by the clamp-loading complex) which diffuses in an ATP-independent manner freely and bidirectionally along dsDNA. Initially characterized for its ability to contact the catalytic subunit of DNA polymerase III (Pol III), a complex, multichain enzyme responsible for most of the replicative synthesis in bacteria; Pol III exhibits 3'-5' exonuclease proofreading activity. The beta chain is required for initiation of replication as well as for processivity of DNA replication.</text>
</comment>
<dbReference type="GO" id="GO:0005737">
    <property type="term" value="C:cytoplasm"/>
    <property type="evidence" value="ECO:0007669"/>
    <property type="project" value="UniProtKB-SubCell"/>
</dbReference>
<name>A0A2M6WIV5_9BACT</name>
<comment type="caution">
    <text evidence="13">The sequence shown here is derived from an EMBL/GenBank/DDBJ whole genome shotgun (WGS) entry which is preliminary data.</text>
</comment>
<dbReference type="Gene3D" id="3.70.10.10">
    <property type="match status" value="1"/>
</dbReference>
<dbReference type="Pfam" id="PF00712">
    <property type="entry name" value="DNA_pol3_beta"/>
    <property type="match status" value="1"/>
</dbReference>
<dbReference type="AlphaFoldDB" id="A0A2M6WIV5"/>
<dbReference type="PANTHER" id="PTHR30478">
    <property type="entry name" value="DNA POLYMERASE III SUBUNIT BETA"/>
    <property type="match status" value="1"/>
</dbReference>
<dbReference type="Proteomes" id="UP000228635">
    <property type="component" value="Unassembled WGS sequence"/>
</dbReference>
<evidence type="ECO:0000256" key="8">
    <source>
        <dbReference type="ARBA" id="ARBA00023125"/>
    </source>
</evidence>
<comment type="similarity">
    <text evidence="2 9">Belongs to the beta sliding clamp family.</text>
</comment>
<dbReference type="InterPro" id="IPR022634">
    <property type="entry name" value="DNA_polIII_beta_N"/>
</dbReference>
<comment type="subunit">
    <text evidence="9">Forms a ring-shaped head-to-tail homodimer around DNA.</text>
</comment>
<evidence type="ECO:0000256" key="3">
    <source>
        <dbReference type="ARBA" id="ARBA00022490"/>
    </source>
</evidence>
<dbReference type="SMART" id="SM00480">
    <property type="entry name" value="POL3Bc"/>
    <property type="match status" value="1"/>
</dbReference>
<organism evidence="13 14">
    <name type="scientific">Candidatus Harrisonbacteria bacterium CG10_big_fil_rev_8_21_14_0_10_42_17</name>
    <dbReference type="NCBI Taxonomy" id="1974584"/>
    <lineage>
        <taxon>Bacteria</taxon>
        <taxon>Candidatus Harrisoniibacteriota</taxon>
    </lineage>
</organism>
<dbReference type="PIRSF" id="PIRSF000804">
    <property type="entry name" value="DNA_pol_III_b"/>
    <property type="match status" value="1"/>
</dbReference>
<dbReference type="GO" id="GO:0006271">
    <property type="term" value="P:DNA strand elongation involved in DNA replication"/>
    <property type="evidence" value="ECO:0007669"/>
    <property type="project" value="TreeGrafter"/>
</dbReference>
<dbReference type="GO" id="GO:0009360">
    <property type="term" value="C:DNA polymerase III complex"/>
    <property type="evidence" value="ECO:0007669"/>
    <property type="project" value="InterPro"/>
</dbReference>
<evidence type="ECO:0000259" key="12">
    <source>
        <dbReference type="Pfam" id="PF02768"/>
    </source>
</evidence>
<sequence>MKLIILRTNLKVGLSFLERAIGDSSNLPILKHVLLRADTHNKLHLSATNLELGISGFIPCKVQEQGSITIPFGTLHDVISHSDSDRISIELQGTTLIVKTDNYQAQIQGSPASDFPIIPTIQDKQSVFEFNISSLRESLTEVISAAQISEIRPELSGVLFDYQVSLLRLVATDSFRLAQKILPDSSWKSSTQESRRFIIPLKAIQEVIRVFSEGETVQLFIDQNQALFTSDDRELITRLIDGSYPDIDPIIPSSFETEISLDREMFMNALRLVSSFSGKTNDVRLRVSEGSKALELYSSHQSVGENNYLIPAKINGSSFSDLVFNWRYLLDGLKVQQSPTVVFGINGQTKPALLKTPGSQTSFYIVMPIRNE</sequence>
<keyword evidence="7 9" id="KW-0239">DNA-directed DNA polymerase</keyword>
<accession>A0A2M6WIV5</accession>